<dbReference type="GO" id="GO:0046872">
    <property type="term" value="F:metal ion binding"/>
    <property type="evidence" value="ECO:0007669"/>
    <property type="project" value="UniProtKB-KW"/>
</dbReference>
<dbReference type="InterPro" id="IPR001261">
    <property type="entry name" value="ArgE/DapE_CS"/>
</dbReference>
<proteinExistence type="predicted"/>
<dbReference type="InterPro" id="IPR002933">
    <property type="entry name" value="Peptidase_M20"/>
</dbReference>
<dbReference type="Pfam" id="PF07687">
    <property type="entry name" value="M20_dimer"/>
    <property type="match status" value="1"/>
</dbReference>
<organism evidence="7 8">
    <name type="scientific">Marinilactibacillus piezotolerans</name>
    <dbReference type="NCBI Taxonomy" id="258723"/>
    <lineage>
        <taxon>Bacteria</taxon>
        <taxon>Bacillati</taxon>
        <taxon>Bacillota</taxon>
        <taxon>Bacilli</taxon>
        <taxon>Lactobacillales</taxon>
        <taxon>Carnobacteriaceae</taxon>
        <taxon>Marinilactibacillus</taxon>
    </lineage>
</organism>
<dbReference type="AlphaFoldDB" id="A0A1I4BML6"/>
<dbReference type="Gene3D" id="3.40.630.10">
    <property type="entry name" value="Zn peptidases"/>
    <property type="match status" value="1"/>
</dbReference>
<evidence type="ECO:0000313" key="7">
    <source>
        <dbReference type="EMBL" id="SFK69437.1"/>
    </source>
</evidence>
<evidence type="ECO:0000256" key="2">
    <source>
        <dbReference type="ARBA" id="ARBA00022723"/>
    </source>
</evidence>
<dbReference type="InterPro" id="IPR017150">
    <property type="entry name" value="Pept_M20_glutamate_carboxypep"/>
</dbReference>
<protein>
    <submittedName>
        <fullName evidence="7">Glutamate carboxypeptidase</fullName>
    </submittedName>
</protein>
<sequence>MKNIFQEEKSGILALLEKIVNQDSGSFNKDGCDAVGNILIEEYKQLGFNVEILQEIQNGNHLYITHQQAIDPDILIIAHMDTVFPDGTAAARPFTITDDQIAKGPGVFDMKASQVQALYTLKSLIQENHPVYKKVAILLNSDEEIGSITSRHYIEKYAAKAKAVLIIEPARGKQLTTSRKGGGKYYLSIKGKSSHAGAAPEKGISAIGELGHKIIKLHELNHHDGVNVNVGVISGGTSPNTIAPNAECKIDIRFETQAQGEWLDYSVREILSYSDIEGTQIKLTGGITRPAWKADTASMKLFDLIRKEGTKLNLELEPIYSGGGSDGNFTGNLGIPTIDGLGPIGGNAHQDTEFLLLESLETKGLLLINTLKALNDIPSFKS</sequence>
<keyword evidence="7" id="KW-0645">Protease</keyword>
<evidence type="ECO:0000256" key="3">
    <source>
        <dbReference type="ARBA" id="ARBA00022801"/>
    </source>
</evidence>
<dbReference type="SUPFAM" id="SSF53187">
    <property type="entry name" value="Zn-dependent exopeptidases"/>
    <property type="match status" value="1"/>
</dbReference>
<dbReference type="CDD" id="cd03885">
    <property type="entry name" value="M20_CPDG2"/>
    <property type="match status" value="1"/>
</dbReference>
<dbReference type="SUPFAM" id="SSF55031">
    <property type="entry name" value="Bacterial exopeptidase dimerisation domain"/>
    <property type="match status" value="1"/>
</dbReference>
<keyword evidence="8" id="KW-1185">Reference proteome</keyword>
<dbReference type="Proteomes" id="UP000199589">
    <property type="component" value="Unassembled WGS sequence"/>
</dbReference>
<feature type="domain" description="Peptidase M20 dimerisation" evidence="6">
    <location>
        <begin position="178"/>
        <end position="272"/>
    </location>
</feature>
<dbReference type="PANTHER" id="PTHR43808">
    <property type="entry name" value="ACETYLORNITHINE DEACETYLASE"/>
    <property type="match status" value="1"/>
</dbReference>
<dbReference type="PIRSF" id="PIRSF037238">
    <property type="entry name" value="Carboxypeptidase_G2"/>
    <property type="match status" value="1"/>
</dbReference>
<accession>A0A1I4BML6</accession>
<dbReference type="PROSITE" id="PS00758">
    <property type="entry name" value="ARGE_DAPE_CPG2_1"/>
    <property type="match status" value="1"/>
</dbReference>
<evidence type="ECO:0000259" key="6">
    <source>
        <dbReference type="Pfam" id="PF07687"/>
    </source>
</evidence>
<keyword evidence="2" id="KW-0479">Metal-binding</keyword>
<dbReference type="RefSeq" id="WP_091898693.1">
    <property type="nucleotide sequence ID" value="NZ_FOSJ01000076.1"/>
</dbReference>
<dbReference type="PANTHER" id="PTHR43808:SF9">
    <property type="entry name" value="BLL0789 PROTEIN"/>
    <property type="match status" value="1"/>
</dbReference>
<dbReference type="Pfam" id="PF01546">
    <property type="entry name" value="Peptidase_M20"/>
    <property type="match status" value="1"/>
</dbReference>
<keyword evidence="3" id="KW-0378">Hydrolase</keyword>
<dbReference type="Gene3D" id="3.30.70.360">
    <property type="match status" value="1"/>
</dbReference>
<evidence type="ECO:0000256" key="1">
    <source>
        <dbReference type="ARBA" id="ARBA00001947"/>
    </source>
</evidence>
<feature type="active site" evidence="5">
    <location>
        <position position="81"/>
    </location>
</feature>
<dbReference type="GO" id="GO:0004180">
    <property type="term" value="F:carboxypeptidase activity"/>
    <property type="evidence" value="ECO:0007669"/>
    <property type="project" value="UniProtKB-KW"/>
</dbReference>
<dbReference type="OrthoDB" id="9792335at2"/>
<evidence type="ECO:0000256" key="4">
    <source>
        <dbReference type="ARBA" id="ARBA00022833"/>
    </source>
</evidence>
<evidence type="ECO:0000313" key="8">
    <source>
        <dbReference type="Proteomes" id="UP000199589"/>
    </source>
</evidence>
<dbReference type="InterPro" id="IPR050072">
    <property type="entry name" value="Peptidase_M20A"/>
</dbReference>
<comment type="cofactor">
    <cofactor evidence="1">
        <name>Zn(2+)</name>
        <dbReference type="ChEBI" id="CHEBI:29105"/>
    </cofactor>
</comment>
<feature type="active site" description="Proton acceptor" evidence="5">
    <location>
        <position position="143"/>
    </location>
</feature>
<dbReference type="InterPro" id="IPR011650">
    <property type="entry name" value="Peptidase_M20_dimer"/>
</dbReference>
<keyword evidence="7" id="KW-0121">Carboxypeptidase</keyword>
<evidence type="ECO:0000256" key="5">
    <source>
        <dbReference type="PIRSR" id="PIRSR037238-1"/>
    </source>
</evidence>
<dbReference type="InterPro" id="IPR036264">
    <property type="entry name" value="Bact_exopeptidase_dim_dom"/>
</dbReference>
<keyword evidence="4" id="KW-0862">Zinc</keyword>
<dbReference type="EMBL" id="FOSJ01000076">
    <property type="protein sequence ID" value="SFK69437.1"/>
    <property type="molecule type" value="Genomic_DNA"/>
</dbReference>
<name>A0A1I4BML6_9LACT</name>
<reference evidence="8" key="1">
    <citation type="submission" date="2016-10" db="EMBL/GenBank/DDBJ databases">
        <authorList>
            <person name="Varghese N."/>
            <person name="Submissions S."/>
        </authorList>
    </citation>
    <scope>NUCLEOTIDE SEQUENCE [LARGE SCALE GENOMIC DNA]</scope>
    <source>
        <strain evidence="8">DSM 16108</strain>
    </source>
</reference>
<gene>
    <name evidence="7" type="ORF">SAMN04488569_10765</name>
</gene>